<dbReference type="Pfam" id="PF01694">
    <property type="entry name" value="Rhomboid"/>
    <property type="match status" value="1"/>
</dbReference>
<feature type="domain" description="EF-hand" evidence="8">
    <location>
        <begin position="54"/>
        <end position="89"/>
    </location>
</feature>
<evidence type="ECO:0000259" key="8">
    <source>
        <dbReference type="PROSITE" id="PS50222"/>
    </source>
</evidence>
<keyword evidence="5 7" id="KW-1133">Transmembrane helix</keyword>
<evidence type="ECO:0000256" key="3">
    <source>
        <dbReference type="ARBA" id="ARBA00022692"/>
    </source>
</evidence>
<dbReference type="AlphaFoldDB" id="A0A1B6JGM4"/>
<evidence type="ECO:0000256" key="1">
    <source>
        <dbReference type="ARBA" id="ARBA00004141"/>
    </source>
</evidence>
<dbReference type="InterPro" id="IPR018247">
    <property type="entry name" value="EF_Hand_1_Ca_BS"/>
</dbReference>
<feature type="transmembrane region" description="Helical" evidence="7">
    <location>
        <begin position="210"/>
        <end position="228"/>
    </location>
</feature>
<dbReference type="GO" id="GO:0004252">
    <property type="term" value="F:serine-type endopeptidase activity"/>
    <property type="evidence" value="ECO:0007669"/>
    <property type="project" value="InterPro"/>
</dbReference>
<evidence type="ECO:0000256" key="5">
    <source>
        <dbReference type="ARBA" id="ARBA00022989"/>
    </source>
</evidence>
<dbReference type="Gene3D" id="1.20.1540.10">
    <property type="entry name" value="Rhomboid-like"/>
    <property type="match status" value="1"/>
</dbReference>
<dbReference type="PANTHER" id="PTHR45840:SF8">
    <property type="entry name" value="RHOMBOID PROTEASE"/>
    <property type="match status" value="1"/>
</dbReference>
<dbReference type="GO" id="GO:0016020">
    <property type="term" value="C:membrane"/>
    <property type="evidence" value="ECO:0007669"/>
    <property type="project" value="UniProtKB-SubCell"/>
</dbReference>
<dbReference type="InterPro" id="IPR011992">
    <property type="entry name" value="EF-hand-dom_pair"/>
</dbReference>
<evidence type="ECO:0000256" key="7">
    <source>
        <dbReference type="SAM" id="Phobius"/>
    </source>
</evidence>
<keyword evidence="6 7" id="KW-0472">Membrane</keyword>
<dbReference type="InterPro" id="IPR051739">
    <property type="entry name" value="Rhomboid_IM_Serine_Proteases"/>
</dbReference>
<feature type="domain" description="EF-hand" evidence="8">
    <location>
        <begin position="16"/>
        <end position="51"/>
    </location>
</feature>
<dbReference type="InterPro" id="IPR002048">
    <property type="entry name" value="EF_hand_dom"/>
</dbReference>
<dbReference type="PROSITE" id="PS50222">
    <property type="entry name" value="EF_HAND_2"/>
    <property type="match status" value="2"/>
</dbReference>
<protein>
    <recommendedName>
        <fullName evidence="8">EF-hand domain-containing protein</fullName>
    </recommendedName>
</protein>
<feature type="transmembrane region" description="Helical" evidence="7">
    <location>
        <begin position="174"/>
        <end position="198"/>
    </location>
</feature>
<dbReference type="SUPFAM" id="SSF47473">
    <property type="entry name" value="EF-hand"/>
    <property type="match status" value="1"/>
</dbReference>
<organism evidence="9">
    <name type="scientific">Homalodisca liturata</name>
    <dbReference type="NCBI Taxonomy" id="320908"/>
    <lineage>
        <taxon>Eukaryota</taxon>
        <taxon>Metazoa</taxon>
        <taxon>Ecdysozoa</taxon>
        <taxon>Arthropoda</taxon>
        <taxon>Hexapoda</taxon>
        <taxon>Insecta</taxon>
        <taxon>Pterygota</taxon>
        <taxon>Neoptera</taxon>
        <taxon>Paraneoptera</taxon>
        <taxon>Hemiptera</taxon>
        <taxon>Auchenorrhyncha</taxon>
        <taxon>Membracoidea</taxon>
        <taxon>Cicadellidae</taxon>
        <taxon>Cicadellinae</taxon>
        <taxon>Proconiini</taxon>
        <taxon>Homalodisca</taxon>
    </lineage>
</organism>
<gene>
    <name evidence="9" type="ORF">g.19329</name>
</gene>
<feature type="transmembrane region" description="Helical" evidence="7">
    <location>
        <begin position="296"/>
        <end position="316"/>
    </location>
</feature>
<dbReference type="PROSITE" id="PS00018">
    <property type="entry name" value="EF_HAND_1"/>
    <property type="match status" value="2"/>
</dbReference>
<dbReference type="Gene3D" id="1.10.238.10">
    <property type="entry name" value="EF-hand"/>
    <property type="match status" value="1"/>
</dbReference>
<name>A0A1B6JGM4_9HEMI</name>
<feature type="transmembrane region" description="Helical" evidence="7">
    <location>
        <begin position="269"/>
        <end position="290"/>
    </location>
</feature>
<accession>A0A1B6JGM4</accession>
<dbReference type="GO" id="GO:0005509">
    <property type="term" value="F:calcium ion binding"/>
    <property type="evidence" value="ECO:0007669"/>
    <property type="project" value="InterPro"/>
</dbReference>
<dbReference type="SMART" id="SM00054">
    <property type="entry name" value="EFh"/>
    <property type="match status" value="2"/>
</dbReference>
<comment type="similarity">
    <text evidence="2">Belongs to the peptidase S54 family.</text>
</comment>
<dbReference type="EMBL" id="GECU01009270">
    <property type="protein sequence ID" value="JAS98436.1"/>
    <property type="molecule type" value="Transcribed_RNA"/>
</dbReference>
<evidence type="ECO:0000256" key="2">
    <source>
        <dbReference type="ARBA" id="ARBA00009045"/>
    </source>
</evidence>
<feature type="transmembrane region" description="Helical" evidence="7">
    <location>
        <begin position="328"/>
        <end position="349"/>
    </location>
</feature>
<dbReference type="SUPFAM" id="SSF144091">
    <property type="entry name" value="Rhomboid-like"/>
    <property type="match status" value="1"/>
</dbReference>
<dbReference type="InterPro" id="IPR035952">
    <property type="entry name" value="Rhomboid-like_sf"/>
</dbReference>
<feature type="transmembrane region" description="Helical" evidence="7">
    <location>
        <begin position="234"/>
        <end position="257"/>
    </location>
</feature>
<comment type="subcellular location">
    <subcellularLocation>
        <location evidence="1">Membrane</location>
        <topology evidence="1">Multi-pass membrane protein</topology>
    </subcellularLocation>
</comment>
<reference evidence="9" key="1">
    <citation type="submission" date="2015-11" db="EMBL/GenBank/DDBJ databases">
        <title>De novo transcriptome assembly of four potential Pierce s Disease insect vectors from Arizona vineyards.</title>
        <authorList>
            <person name="Tassone E.E."/>
        </authorList>
    </citation>
    <scope>NUCLEOTIDE SEQUENCE</scope>
</reference>
<feature type="transmembrane region" description="Helical" evidence="7">
    <location>
        <begin position="129"/>
        <end position="154"/>
    </location>
</feature>
<proteinExistence type="inferred from homology"/>
<dbReference type="CDD" id="cd00051">
    <property type="entry name" value="EFh"/>
    <property type="match status" value="1"/>
</dbReference>
<evidence type="ECO:0000256" key="6">
    <source>
        <dbReference type="ARBA" id="ARBA00023136"/>
    </source>
</evidence>
<sequence length="361" mass="41246">MQRQQQTQQNVQMELTVENHWYNVFNRYDVDGDGRIALSELKTMLSSSHFNHDIPDRVVTQIIKNADADKNGFLDFNEFLRLVESDEGKRLFSRYINSYVRTVIPRRTWTRHDIIDGEYEDQYTCSPPALGLLIISIIEIAFFLYDVAVTHTLMSTNGPVARFFIYDPHKRIELWRFVSYMFVHIGVVHLIVNIMVQVLLGIPLEMVHRWWRVLVVYFAGVIAGSLATSISDPYVYLAGASGGVYALITAHIATIIMNWSEMQFAVWQLLVFLVLAVVDIGSAVHARYIANIDQKIGYVAHIAGAAAGLLVGLYVLRNLEVQSWERTLWRISILVFAALVAVGIVWNIAYPSYFPEQRPTM</sequence>
<dbReference type="Pfam" id="PF13499">
    <property type="entry name" value="EF-hand_7"/>
    <property type="match status" value="1"/>
</dbReference>
<dbReference type="PANTHER" id="PTHR45840">
    <property type="entry name" value="RHOMBOID-RELATED PROTEIN"/>
    <property type="match status" value="1"/>
</dbReference>
<evidence type="ECO:0000256" key="4">
    <source>
        <dbReference type="ARBA" id="ARBA00022837"/>
    </source>
</evidence>
<keyword evidence="3 7" id="KW-0812">Transmembrane</keyword>
<evidence type="ECO:0000313" key="9">
    <source>
        <dbReference type="EMBL" id="JAS98436.1"/>
    </source>
</evidence>
<dbReference type="InterPro" id="IPR022764">
    <property type="entry name" value="Peptidase_S54_rhomboid_dom"/>
</dbReference>
<keyword evidence="4" id="KW-0106">Calcium</keyword>